<name>A0AAV9PPQ4_9PEZI</name>
<evidence type="ECO:0000313" key="3">
    <source>
        <dbReference type="Proteomes" id="UP001345827"/>
    </source>
</evidence>
<feature type="region of interest" description="Disordered" evidence="1">
    <location>
        <begin position="152"/>
        <end position="207"/>
    </location>
</feature>
<feature type="region of interest" description="Disordered" evidence="1">
    <location>
        <begin position="284"/>
        <end position="314"/>
    </location>
</feature>
<dbReference type="AlphaFoldDB" id="A0AAV9PPQ4"/>
<reference evidence="2 3" key="1">
    <citation type="submission" date="2023-06" db="EMBL/GenBank/DDBJ databases">
        <title>Black Yeasts Isolated from many extreme environments.</title>
        <authorList>
            <person name="Coleine C."/>
            <person name="Stajich J.E."/>
            <person name="Selbmann L."/>
        </authorList>
    </citation>
    <scope>NUCLEOTIDE SEQUENCE [LARGE SCALE GENOMIC DNA]</scope>
    <source>
        <strain evidence="2 3">CCFEE 5887</strain>
    </source>
</reference>
<evidence type="ECO:0000313" key="2">
    <source>
        <dbReference type="EMBL" id="KAK5527501.1"/>
    </source>
</evidence>
<feature type="compositionally biased region" description="Low complexity" evidence="1">
    <location>
        <begin position="170"/>
        <end position="183"/>
    </location>
</feature>
<keyword evidence="3" id="KW-1185">Reference proteome</keyword>
<organism evidence="2 3">
    <name type="scientific">Vermiconidia calcicola</name>
    <dbReference type="NCBI Taxonomy" id="1690605"/>
    <lineage>
        <taxon>Eukaryota</taxon>
        <taxon>Fungi</taxon>
        <taxon>Dikarya</taxon>
        <taxon>Ascomycota</taxon>
        <taxon>Pezizomycotina</taxon>
        <taxon>Dothideomycetes</taxon>
        <taxon>Dothideomycetidae</taxon>
        <taxon>Mycosphaerellales</taxon>
        <taxon>Extremaceae</taxon>
        <taxon>Vermiconidia</taxon>
    </lineage>
</organism>
<proteinExistence type="predicted"/>
<gene>
    <name evidence="2" type="ORF">LTR25_011133</name>
</gene>
<evidence type="ECO:0000256" key="1">
    <source>
        <dbReference type="SAM" id="MobiDB-lite"/>
    </source>
</evidence>
<sequence>MRTAITARDRSRIRLDQADVLQHADLVKLLDTRSILSVSWLTMRLMPMVRPLEYYGNRNFKQNNVVSCMLGYTVGDIQPADAHCDACASVVDPASNAEPVFFECVSVVANNLPIGHQNAEYLFSGKCVSCAMRNAACSLAKGRKEYSAVASTVEVSPAPPSTPVRGQKRSAPSSAPSGSVASGLRSKKQKVPSSPRRSKQEELATGGTTIVKQDASFHFVPTDKKNSLGGGTAQFEWDEDNMLEVRVPAFETREKRDRIITRLLQFVIMLLDANDLRASDEFPKRITPVRPKTSSSSQSLTKAQPSPNRSPSVHRQALLESAGRAAAFTPIPLLAVAA</sequence>
<protein>
    <submittedName>
        <fullName evidence="2">Uncharacterized protein</fullName>
    </submittedName>
</protein>
<feature type="compositionally biased region" description="Polar residues" evidence="1">
    <location>
        <begin position="292"/>
        <end position="313"/>
    </location>
</feature>
<accession>A0AAV9PPQ4</accession>
<dbReference type="Proteomes" id="UP001345827">
    <property type="component" value="Unassembled WGS sequence"/>
</dbReference>
<comment type="caution">
    <text evidence="2">The sequence shown here is derived from an EMBL/GenBank/DDBJ whole genome shotgun (WGS) entry which is preliminary data.</text>
</comment>
<dbReference type="EMBL" id="JAXLQG010000050">
    <property type="protein sequence ID" value="KAK5527501.1"/>
    <property type="molecule type" value="Genomic_DNA"/>
</dbReference>